<reference evidence="1 2" key="1">
    <citation type="journal article" date="2020" name="ISME J.">
        <title>Comparative genomics reveals insights into cyanobacterial evolution and habitat adaptation.</title>
        <authorList>
            <person name="Chen M.Y."/>
            <person name="Teng W.K."/>
            <person name="Zhao L."/>
            <person name="Hu C.X."/>
            <person name="Zhou Y.K."/>
            <person name="Han B.P."/>
            <person name="Song L.R."/>
            <person name="Shu W.S."/>
        </authorList>
    </citation>
    <scope>NUCLEOTIDE SEQUENCE [LARGE SCALE GENOMIC DNA]</scope>
    <source>
        <strain evidence="1 2">FACHB-252</strain>
    </source>
</reference>
<organism evidence="1 2">
    <name type="scientific">Nostoc punctiforme FACHB-252</name>
    <dbReference type="NCBI Taxonomy" id="1357509"/>
    <lineage>
        <taxon>Bacteria</taxon>
        <taxon>Bacillati</taxon>
        <taxon>Cyanobacteriota</taxon>
        <taxon>Cyanophyceae</taxon>
        <taxon>Nostocales</taxon>
        <taxon>Nostocaceae</taxon>
        <taxon>Nostoc</taxon>
    </lineage>
</organism>
<dbReference type="EMBL" id="JACJTC010000014">
    <property type="protein sequence ID" value="MBD2613434.1"/>
    <property type="molecule type" value="Genomic_DNA"/>
</dbReference>
<sequence length="296" mass="33332">MNLIYFPEEPITIFTVPKAFKGHIGIIQENAIKSWKLLSPQPQIILFGNDEGIEEISQKLDVIHVPNIQLNEYSTPLLDGIFRQAHELAKGSILSYVNTDIILLNDFLVAVKQLQTASFDRFIMTGQRTDVNITELLNFDLPSWDTELRHFALKQGALASIVCMDYFVFPKPLYAEIPSFAVGRGHWDHWMVYYARKLGMPVVDATDVVTAIHQNHNYAHLSGGRGVAYVRGDEAKQNAKLAGDVHMANGFVATWKLTPWGLKKSNSLSAIFSFLVDMPRFVKLVKEVNSKTKSNV</sequence>
<dbReference type="PANTHER" id="PTHR47483:SF1">
    <property type="entry name" value="BETA-ARABINOFURANOSYLTRANSFERASE RAY1"/>
    <property type="match status" value="1"/>
</dbReference>
<gene>
    <name evidence="1" type="ORF">H6G94_19515</name>
</gene>
<comment type="caution">
    <text evidence="1">The sequence shown here is derived from an EMBL/GenBank/DDBJ whole genome shotgun (WGS) entry which is preliminary data.</text>
</comment>
<keyword evidence="2" id="KW-1185">Reference proteome</keyword>
<name>A0ABR8HCR1_NOSPU</name>
<accession>A0ABR8HCR1</accession>
<dbReference type="InterPro" id="IPR044575">
    <property type="entry name" value="RAY1-like"/>
</dbReference>
<dbReference type="PANTHER" id="PTHR47483">
    <property type="entry name" value="BETA-ARABINOFURANOSYLTRANSFERASE RAY1"/>
    <property type="match status" value="1"/>
</dbReference>
<proteinExistence type="predicted"/>
<dbReference type="Proteomes" id="UP000606396">
    <property type="component" value="Unassembled WGS sequence"/>
</dbReference>
<protein>
    <recommendedName>
        <fullName evidence="3">Glycosyltransferase</fullName>
    </recommendedName>
</protein>
<evidence type="ECO:0000313" key="2">
    <source>
        <dbReference type="Proteomes" id="UP000606396"/>
    </source>
</evidence>
<evidence type="ECO:0000313" key="1">
    <source>
        <dbReference type="EMBL" id="MBD2613434.1"/>
    </source>
</evidence>
<dbReference type="RefSeq" id="WP_190950709.1">
    <property type="nucleotide sequence ID" value="NZ_JACJTC010000014.1"/>
</dbReference>
<evidence type="ECO:0008006" key="3">
    <source>
        <dbReference type="Google" id="ProtNLM"/>
    </source>
</evidence>